<evidence type="ECO:0000313" key="1">
    <source>
        <dbReference type="EMBL" id="CAA6825769.1"/>
    </source>
</evidence>
<dbReference type="EMBL" id="CACVAS010000134">
    <property type="protein sequence ID" value="CAA6825769.1"/>
    <property type="molecule type" value="Genomic_DNA"/>
</dbReference>
<accession>A0A6S6UFK3</accession>
<organism evidence="1">
    <name type="scientific">uncultured Sulfurovum sp</name>
    <dbReference type="NCBI Taxonomy" id="269237"/>
    <lineage>
        <taxon>Bacteria</taxon>
        <taxon>Pseudomonadati</taxon>
        <taxon>Campylobacterota</taxon>
        <taxon>Epsilonproteobacteria</taxon>
        <taxon>Campylobacterales</taxon>
        <taxon>Sulfurovaceae</taxon>
        <taxon>Sulfurovum</taxon>
        <taxon>environmental samples</taxon>
    </lineage>
</organism>
<protein>
    <submittedName>
        <fullName evidence="1">Uncharacterized protein</fullName>
    </submittedName>
</protein>
<gene>
    <name evidence="1" type="ORF">HELGO_WM23230</name>
</gene>
<proteinExistence type="predicted"/>
<name>A0A6S6UFK3_9BACT</name>
<reference evidence="1" key="1">
    <citation type="submission" date="2020-01" db="EMBL/GenBank/DDBJ databases">
        <authorList>
            <person name="Meier V. D."/>
            <person name="Meier V D."/>
        </authorList>
    </citation>
    <scope>NUCLEOTIDE SEQUENCE</scope>
    <source>
        <strain evidence="1">HLG_WM_MAG_01</strain>
    </source>
</reference>
<dbReference type="AlphaFoldDB" id="A0A6S6UFK3"/>
<sequence>MKTAQENKIGFFLYKAKTKNGIEFDPNDNIWSHNDISRQYQFNFHTLHISNNCLYGLKRVFVWYLENKSFTHSANMFHGLKKLLEYLYEQSKKNITTLTSTHLIESSD</sequence>